<evidence type="ECO:0000256" key="5">
    <source>
        <dbReference type="ARBA" id="ARBA00022989"/>
    </source>
</evidence>
<dbReference type="PANTHER" id="PTHR42775">
    <property type="entry name" value="PERMEASE RV2963-RELATED"/>
    <property type="match status" value="1"/>
</dbReference>
<evidence type="ECO:0000313" key="8">
    <source>
        <dbReference type="EMBL" id="KNZ69163.1"/>
    </source>
</evidence>
<keyword evidence="5 7" id="KW-1133">Transmembrane helix</keyword>
<name>A0A0L6W1A1_9FIRM</name>
<comment type="subcellular location">
    <subcellularLocation>
        <location evidence="1">Cell membrane</location>
        <topology evidence="1">Multi-pass membrane protein</topology>
    </subcellularLocation>
</comment>
<evidence type="ECO:0000256" key="4">
    <source>
        <dbReference type="ARBA" id="ARBA00022692"/>
    </source>
</evidence>
<evidence type="ECO:0000256" key="3">
    <source>
        <dbReference type="ARBA" id="ARBA00022475"/>
    </source>
</evidence>
<keyword evidence="4 7" id="KW-0812">Transmembrane</keyword>
<keyword evidence="3" id="KW-1003">Cell membrane</keyword>
<proteinExistence type="inferred from homology"/>
<comment type="similarity">
    <text evidence="2">Belongs to the UPF0718 family.</text>
</comment>
<evidence type="ECO:0000256" key="6">
    <source>
        <dbReference type="ARBA" id="ARBA00023136"/>
    </source>
</evidence>
<dbReference type="AlphaFoldDB" id="A0A0L6W1A1"/>
<keyword evidence="6 7" id="KW-0472">Membrane</keyword>
<comment type="caution">
    <text evidence="8">The sequence shown here is derived from an EMBL/GenBank/DDBJ whole genome shotgun (WGS) entry which is preliminary data.</text>
</comment>
<accession>A0A0L6W1A1</accession>
<organism evidence="8 9">
    <name type="scientific">Thermincola ferriacetica</name>
    <dbReference type="NCBI Taxonomy" id="281456"/>
    <lineage>
        <taxon>Bacteria</taxon>
        <taxon>Bacillati</taxon>
        <taxon>Bacillota</taxon>
        <taxon>Clostridia</taxon>
        <taxon>Eubacteriales</taxon>
        <taxon>Thermincolaceae</taxon>
        <taxon>Thermincola</taxon>
    </lineage>
</organism>
<dbReference type="Proteomes" id="UP000037175">
    <property type="component" value="Unassembled WGS sequence"/>
</dbReference>
<gene>
    <name evidence="8" type="ORF">Tfer_2268</name>
</gene>
<sequence>MWQRFVDYLVYDLMGLSPETHLGSAVNFFIYDTVKILFLLSLIIFIVAIIRSYFPPEKTKKILSHKRELAGNFTAALMGTVTPF</sequence>
<evidence type="ECO:0000256" key="7">
    <source>
        <dbReference type="SAM" id="Phobius"/>
    </source>
</evidence>
<dbReference type="InterPro" id="IPR053166">
    <property type="entry name" value="UPF0718_permease"/>
</dbReference>
<protein>
    <submittedName>
        <fullName evidence="8">Permease</fullName>
    </submittedName>
</protein>
<evidence type="ECO:0000256" key="1">
    <source>
        <dbReference type="ARBA" id="ARBA00004651"/>
    </source>
</evidence>
<dbReference type="GO" id="GO:0005886">
    <property type="term" value="C:plasma membrane"/>
    <property type="evidence" value="ECO:0007669"/>
    <property type="project" value="UniProtKB-SubCell"/>
</dbReference>
<dbReference type="PATRIC" id="fig|281456.6.peg.2398"/>
<evidence type="ECO:0000313" key="9">
    <source>
        <dbReference type="Proteomes" id="UP000037175"/>
    </source>
</evidence>
<dbReference type="PANTHER" id="PTHR42775:SF1">
    <property type="entry name" value="PERMEASE RV2963-RELATED"/>
    <property type="match status" value="1"/>
</dbReference>
<dbReference type="Pfam" id="PF03773">
    <property type="entry name" value="ArsP_1"/>
    <property type="match status" value="1"/>
</dbReference>
<keyword evidence="9" id="KW-1185">Reference proteome</keyword>
<feature type="transmembrane region" description="Helical" evidence="7">
    <location>
        <begin position="36"/>
        <end position="54"/>
    </location>
</feature>
<dbReference type="EMBL" id="LGTE01000016">
    <property type="protein sequence ID" value="KNZ69163.1"/>
    <property type="molecule type" value="Genomic_DNA"/>
</dbReference>
<evidence type="ECO:0000256" key="2">
    <source>
        <dbReference type="ARBA" id="ARBA00006386"/>
    </source>
</evidence>
<dbReference type="InterPro" id="IPR005524">
    <property type="entry name" value="DUF318"/>
</dbReference>
<reference evidence="9" key="1">
    <citation type="submission" date="2015-07" db="EMBL/GenBank/DDBJ databases">
        <title>Complete Genome of Thermincola ferriacetica strain Z-0001T.</title>
        <authorList>
            <person name="Lusk B."/>
            <person name="Badalamenti J.P."/>
            <person name="Parameswaran P."/>
            <person name="Bond D.R."/>
            <person name="Torres C.I."/>
        </authorList>
    </citation>
    <scope>NUCLEOTIDE SEQUENCE [LARGE SCALE GENOMIC DNA]</scope>
    <source>
        <strain evidence="9">Z-0001</strain>
    </source>
</reference>